<sequence length="136" mass="14609">MTEQETPPLHEILYCSTLAQGLPPDTVGLIASRARAHNALHGITGLLVFDGLRFCQHLEGPPEAVGALMQRIGKDPRHVGVRVVHEAPLEARRYSGFGMGLAECEGPDLMAGVHALDGEVALRHFLALLPSFDING</sequence>
<protein>
    <submittedName>
        <fullName evidence="2">BLUF domain-containing protein</fullName>
    </submittedName>
</protein>
<comment type="caution">
    <text evidence="2">The sequence shown here is derived from an EMBL/GenBank/DDBJ whole genome shotgun (WGS) entry which is preliminary data.</text>
</comment>
<organism evidence="2 3">
    <name type="scientific">Variovorax gossypii</name>
    <dbReference type="NCBI Taxonomy" id="1679495"/>
    <lineage>
        <taxon>Bacteria</taxon>
        <taxon>Pseudomonadati</taxon>
        <taxon>Pseudomonadota</taxon>
        <taxon>Betaproteobacteria</taxon>
        <taxon>Burkholderiales</taxon>
        <taxon>Comamonadaceae</taxon>
        <taxon>Variovorax</taxon>
    </lineage>
</organism>
<dbReference type="OrthoDB" id="8586885at2"/>
<evidence type="ECO:0000313" key="2">
    <source>
        <dbReference type="EMBL" id="RTQ34691.1"/>
    </source>
</evidence>
<dbReference type="GO" id="GO:0009882">
    <property type="term" value="F:blue light photoreceptor activity"/>
    <property type="evidence" value="ECO:0007669"/>
    <property type="project" value="InterPro"/>
</dbReference>
<dbReference type="Gene3D" id="3.30.70.100">
    <property type="match status" value="1"/>
</dbReference>
<dbReference type="InterPro" id="IPR007024">
    <property type="entry name" value="BLUF_domain"/>
</dbReference>
<gene>
    <name evidence="2" type="ORF">EJP69_09750</name>
</gene>
<dbReference type="AlphaFoldDB" id="A0A431TLZ1"/>
<proteinExistence type="predicted"/>
<dbReference type="GO" id="GO:0071949">
    <property type="term" value="F:FAD binding"/>
    <property type="evidence" value="ECO:0007669"/>
    <property type="project" value="InterPro"/>
</dbReference>
<name>A0A431TLZ1_9BURK</name>
<feature type="domain" description="BLUF" evidence="1">
    <location>
        <begin position="9"/>
        <end position="100"/>
    </location>
</feature>
<dbReference type="EMBL" id="RXOE01000002">
    <property type="protein sequence ID" value="RTQ34691.1"/>
    <property type="molecule type" value="Genomic_DNA"/>
</dbReference>
<dbReference type="Proteomes" id="UP000267418">
    <property type="component" value="Unassembled WGS sequence"/>
</dbReference>
<evidence type="ECO:0000259" key="1">
    <source>
        <dbReference type="PROSITE" id="PS50925"/>
    </source>
</evidence>
<dbReference type="SMART" id="SM01034">
    <property type="entry name" value="BLUF"/>
    <property type="match status" value="1"/>
</dbReference>
<dbReference type="InterPro" id="IPR036046">
    <property type="entry name" value="Acylphosphatase-like_dom_sf"/>
</dbReference>
<evidence type="ECO:0000313" key="3">
    <source>
        <dbReference type="Proteomes" id="UP000267418"/>
    </source>
</evidence>
<dbReference type="SUPFAM" id="SSF54975">
    <property type="entry name" value="Acylphosphatase/BLUF domain-like"/>
    <property type="match status" value="1"/>
</dbReference>
<dbReference type="Pfam" id="PF04940">
    <property type="entry name" value="BLUF"/>
    <property type="match status" value="1"/>
</dbReference>
<dbReference type="PROSITE" id="PS50925">
    <property type="entry name" value="BLUF"/>
    <property type="match status" value="1"/>
</dbReference>
<dbReference type="RefSeq" id="WP_126469719.1">
    <property type="nucleotide sequence ID" value="NZ_RXOE01000002.1"/>
</dbReference>
<reference evidence="2 3" key="1">
    <citation type="submission" date="2018-12" db="EMBL/GenBank/DDBJ databases">
        <title>The genome of Variovorax gossypii DSM 100435.</title>
        <authorList>
            <person name="Gao J."/>
            <person name="Sun J."/>
        </authorList>
    </citation>
    <scope>NUCLEOTIDE SEQUENCE [LARGE SCALE GENOMIC DNA]</scope>
    <source>
        <strain evidence="2 3">DSM 100435</strain>
    </source>
</reference>
<accession>A0A431TLZ1</accession>
<keyword evidence="3" id="KW-1185">Reference proteome</keyword>